<evidence type="ECO:0000313" key="3">
    <source>
        <dbReference type="Proteomes" id="UP000315010"/>
    </source>
</evidence>
<feature type="domain" description="Knr4/Smi1-like" evidence="1">
    <location>
        <begin position="3"/>
        <end position="117"/>
    </location>
</feature>
<organism evidence="2 3">
    <name type="scientific">Novipirellula herctigrandis</name>
    <dbReference type="NCBI Taxonomy" id="2527986"/>
    <lineage>
        <taxon>Bacteria</taxon>
        <taxon>Pseudomonadati</taxon>
        <taxon>Planctomycetota</taxon>
        <taxon>Planctomycetia</taxon>
        <taxon>Pirellulales</taxon>
        <taxon>Pirellulaceae</taxon>
        <taxon>Novipirellula</taxon>
    </lineage>
</organism>
<protein>
    <recommendedName>
        <fullName evidence="1">Knr4/Smi1-like domain-containing protein</fullName>
    </recommendedName>
</protein>
<reference evidence="2 3" key="1">
    <citation type="submission" date="2019-02" db="EMBL/GenBank/DDBJ databases">
        <title>Deep-cultivation of Planctomycetes and their phenomic and genomic characterization uncovers novel biology.</title>
        <authorList>
            <person name="Wiegand S."/>
            <person name="Jogler M."/>
            <person name="Boedeker C."/>
            <person name="Pinto D."/>
            <person name="Vollmers J."/>
            <person name="Rivas-Marin E."/>
            <person name="Kohn T."/>
            <person name="Peeters S.H."/>
            <person name="Heuer A."/>
            <person name="Rast P."/>
            <person name="Oberbeckmann S."/>
            <person name="Bunk B."/>
            <person name="Jeske O."/>
            <person name="Meyerdierks A."/>
            <person name="Storesund J.E."/>
            <person name="Kallscheuer N."/>
            <person name="Luecker S."/>
            <person name="Lage O.M."/>
            <person name="Pohl T."/>
            <person name="Merkel B.J."/>
            <person name="Hornburger P."/>
            <person name="Mueller R.-W."/>
            <person name="Bruemmer F."/>
            <person name="Labrenz M."/>
            <person name="Spormann A.M."/>
            <person name="Op Den Camp H."/>
            <person name="Overmann J."/>
            <person name="Amann R."/>
            <person name="Jetten M.S.M."/>
            <person name="Mascher T."/>
            <person name="Medema M.H."/>
            <person name="Devos D.P."/>
            <person name="Kaster A.-K."/>
            <person name="Ovreas L."/>
            <person name="Rohde M."/>
            <person name="Galperin M.Y."/>
            <person name="Jogler C."/>
        </authorList>
    </citation>
    <scope>NUCLEOTIDE SEQUENCE [LARGE SCALE GENOMIC DNA]</scope>
    <source>
        <strain evidence="2 3">CA13</strain>
    </source>
</reference>
<dbReference type="AlphaFoldDB" id="A0A5C5Z525"/>
<dbReference type="EMBL" id="SJPJ01000001">
    <property type="protein sequence ID" value="TWT81663.1"/>
    <property type="molecule type" value="Genomic_DNA"/>
</dbReference>
<dbReference type="RefSeq" id="WP_146397697.1">
    <property type="nucleotide sequence ID" value="NZ_SJPJ01000001.1"/>
</dbReference>
<keyword evidence="3" id="KW-1185">Reference proteome</keyword>
<dbReference type="Proteomes" id="UP000315010">
    <property type="component" value="Unassembled WGS sequence"/>
</dbReference>
<accession>A0A5C5Z525</accession>
<name>A0A5C5Z525_9BACT</name>
<dbReference type="Gene3D" id="3.40.1580.10">
    <property type="entry name" value="SMI1/KNR4-like"/>
    <property type="match status" value="1"/>
</dbReference>
<gene>
    <name evidence="2" type="ORF">CA13_31160</name>
</gene>
<evidence type="ECO:0000259" key="1">
    <source>
        <dbReference type="Pfam" id="PF09346"/>
    </source>
</evidence>
<proteinExistence type="predicted"/>
<comment type="caution">
    <text evidence="2">The sequence shown here is derived from an EMBL/GenBank/DDBJ whole genome shotgun (WGS) entry which is preliminary data.</text>
</comment>
<dbReference type="SUPFAM" id="SSF160631">
    <property type="entry name" value="SMI1/KNR4-like"/>
    <property type="match status" value="1"/>
</dbReference>
<evidence type="ECO:0000313" key="2">
    <source>
        <dbReference type="EMBL" id="TWT81663.1"/>
    </source>
</evidence>
<dbReference type="InterPro" id="IPR018958">
    <property type="entry name" value="Knr4/Smi1-like_dom"/>
</dbReference>
<sequence>MGITDIETVLSFQLPDEHREALLDASDPIHNACDFLVVDSPHKLLRFLDTNIDLRSSDRRDPWPDFLIAFASNSCGDYFAYDTRCSPYLIVYIDPDNTVADNLTQDDGFTFPSFSEWHAAKCRQLDGIKDGDCPGLLDGD</sequence>
<dbReference type="InterPro" id="IPR037883">
    <property type="entry name" value="Knr4/Smi1-like_sf"/>
</dbReference>
<dbReference type="Pfam" id="PF09346">
    <property type="entry name" value="SMI1_KNR4"/>
    <property type="match status" value="1"/>
</dbReference>